<dbReference type="Proteomes" id="UP001260872">
    <property type="component" value="Unassembled WGS sequence"/>
</dbReference>
<protein>
    <submittedName>
        <fullName evidence="1">Extracellular solute-binding protein</fullName>
    </submittedName>
</protein>
<dbReference type="SUPFAM" id="SSF53850">
    <property type="entry name" value="Periplasmic binding protein-like II"/>
    <property type="match status" value="1"/>
</dbReference>
<evidence type="ECO:0000313" key="2">
    <source>
        <dbReference type="Proteomes" id="UP001260872"/>
    </source>
</evidence>
<dbReference type="Gene3D" id="3.40.190.10">
    <property type="entry name" value="Periplasmic binding protein-like II"/>
    <property type="match status" value="2"/>
</dbReference>
<name>A0ABU1FW19_9MICC</name>
<sequence>LHEARGITSRGLDREASRDLGLYDWDGQLAVTEEELEQWYQLEVDMVESGALPNPSVIVEHHNVTPDQTLFGTGQAAMSFGYSNQLTPYTAALGDDEVSMVLPPTETDNPGVAVLPSQFWAINAGSSEPQAAAMLMDFILNDERAAEILKDDRGLPFNAEMLEVVEPLLDPVNAEAAAYIQSVLEQGVVAPPQPAGGAEMNSLSQRIESDILFNRQSVEDGVAEWLSYMESALQAG</sequence>
<accession>A0ABU1FW19</accession>
<dbReference type="InterPro" id="IPR006059">
    <property type="entry name" value="SBP"/>
</dbReference>
<gene>
    <name evidence="1" type="ORF">RH857_12190</name>
</gene>
<dbReference type="RefSeq" id="WP_310538247.1">
    <property type="nucleotide sequence ID" value="NZ_JAVKGT010000040.1"/>
</dbReference>
<comment type="caution">
    <text evidence="1">The sequence shown here is derived from an EMBL/GenBank/DDBJ whole genome shotgun (WGS) entry which is preliminary data.</text>
</comment>
<dbReference type="EMBL" id="JAVKGT010000040">
    <property type="protein sequence ID" value="MDR5712879.1"/>
    <property type="molecule type" value="Genomic_DNA"/>
</dbReference>
<evidence type="ECO:0000313" key="1">
    <source>
        <dbReference type="EMBL" id="MDR5712879.1"/>
    </source>
</evidence>
<proteinExistence type="predicted"/>
<organism evidence="1 2">
    <name type="scientific">Nesterenkonia flava</name>
    <dbReference type="NCBI Taxonomy" id="469799"/>
    <lineage>
        <taxon>Bacteria</taxon>
        <taxon>Bacillati</taxon>
        <taxon>Actinomycetota</taxon>
        <taxon>Actinomycetes</taxon>
        <taxon>Micrococcales</taxon>
        <taxon>Micrococcaceae</taxon>
        <taxon>Nesterenkonia</taxon>
    </lineage>
</organism>
<reference evidence="2" key="1">
    <citation type="submission" date="2023-07" db="EMBL/GenBank/DDBJ databases">
        <title>Description of three actinobacteria isolated from air of manufacturing shop in a pharmaceutical factory.</title>
        <authorList>
            <person name="Zhang D.-F."/>
        </authorList>
    </citation>
    <scope>NUCLEOTIDE SEQUENCE [LARGE SCALE GENOMIC DNA]</scope>
    <source>
        <strain evidence="2">CCTCC AB 207010</strain>
    </source>
</reference>
<keyword evidence="2" id="KW-1185">Reference proteome</keyword>
<feature type="non-terminal residue" evidence="1">
    <location>
        <position position="1"/>
    </location>
</feature>
<dbReference type="Pfam" id="PF13416">
    <property type="entry name" value="SBP_bac_8"/>
    <property type="match status" value="1"/>
</dbReference>